<keyword evidence="1" id="KW-0812">Transmembrane</keyword>
<feature type="domain" description="Type IV pilin Tt1218-like" evidence="2">
    <location>
        <begin position="33"/>
        <end position="100"/>
    </location>
</feature>
<gene>
    <name evidence="3" type="primary">pilV</name>
    <name evidence="3" type="ORF">ENJ12_11330</name>
</gene>
<protein>
    <submittedName>
        <fullName evidence="3">Type IV pilus modification protein PilV</fullName>
    </submittedName>
</protein>
<organism evidence="3">
    <name type="scientific">Thiolapillus brandeum</name>
    <dbReference type="NCBI Taxonomy" id="1076588"/>
    <lineage>
        <taxon>Bacteria</taxon>
        <taxon>Pseudomonadati</taxon>
        <taxon>Pseudomonadota</taxon>
        <taxon>Gammaproteobacteria</taxon>
        <taxon>Chromatiales</taxon>
        <taxon>Sedimenticolaceae</taxon>
        <taxon>Thiolapillus</taxon>
    </lineage>
</organism>
<evidence type="ECO:0000259" key="2">
    <source>
        <dbReference type="Pfam" id="PF22150"/>
    </source>
</evidence>
<accession>A0A831RYP9</accession>
<sequence>MLKNSRLNQQGLSLLEAMIALVIISVGLLGIAALQINALKQNNSAYWHSKAVWIAHDMAERMRANSSVTNDYVGIDTNNAYAQDCETAACTPAAMVTADAAEWKAMVETLPAGRGIIRSPVAGETEVAVMWDDEGTGAAGTNCGNDPSVDLTCYTITLSTP</sequence>
<dbReference type="InterPro" id="IPR054402">
    <property type="entry name" value="Tt1218-like_dom"/>
</dbReference>
<dbReference type="NCBIfam" id="TIGR02532">
    <property type="entry name" value="IV_pilin_GFxxxE"/>
    <property type="match status" value="1"/>
</dbReference>
<comment type="caution">
    <text evidence="3">The sequence shown here is derived from an EMBL/GenBank/DDBJ whole genome shotgun (WGS) entry which is preliminary data.</text>
</comment>
<evidence type="ECO:0000256" key="1">
    <source>
        <dbReference type="SAM" id="Phobius"/>
    </source>
</evidence>
<dbReference type="Proteomes" id="UP000886339">
    <property type="component" value="Unassembled WGS sequence"/>
</dbReference>
<dbReference type="PROSITE" id="PS00409">
    <property type="entry name" value="PROKAR_NTER_METHYL"/>
    <property type="match status" value="1"/>
</dbReference>
<reference evidence="3" key="1">
    <citation type="journal article" date="2020" name="mSystems">
        <title>Genome- and Community-Level Interaction Insights into Carbon Utilization and Element Cycling Functions of Hydrothermarchaeota in Hydrothermal Sediment.</title>
        <authorList>
            <person name="Zhou Z."/>
            <person name="Liu Y."/>
            <person name="Xu W."/>
            <person name="Pan J."/>
            <person name="Luo Z.H."/>
            <person name="Li M."/>
        </authorList>
    </citation>
    <scope>NUCLEOTIDE SEQUENCE [LARGE SCALE GENOMIC DNA]</scope>
    <source>
        <strain evidence="3">HyVt-458</strain>
    </source>
</reference>
<dbReference type="EMBL" id="DRLF01000393">
    <property type="protein sequence ID" value="HEC07439.1"/>
    <property type="molecule type" value="Genomic_DNA"/>
</dbReference>
<dbReference type="NCBIfam" id="TIGR02523">
    <property type="entry name" value="type_IV_pilV"/>
    <property type="match status" value="1"/>
</dbReference>
<feature type="transmembrane region" description="Helical" evidence="1">
    <location>
        <begin position="12"/>
        <end position="34"/>
    </location>
</feature>
<dbReference type="Pfam" id="PF07963">
    <property type="entry name" value="N_methyl"/>
    <property type="match status" value="1"/>
</dbReference>
<dbReference type="AlphaFoldDB" id="A0A831RYP9"/>
<dbReference type="InterPro" id="IPR012902">
    <property type="entry name" value="N_methyl_site"/>
</dbReference>
<dbReference type="Pfam" id="PF22150">
    <property type="entry name" value="Tt1218-like"/>
    <property type="match status" value="1"/>
</dbReference>
<keyword evidence="1" id="KW-1133">Transmembrane helix</keyword>
<keyword evidence="1" id="KW-0472">Membrane</keyword>
<dbReference type="InterPro" id="IPR013362">
    <property type="entry name" value="Pilus_4_PilV"/>
</dbReference>
<proteinExistence type="predicted"/>
<evidence type="ECO:0000313" key="3">
    <source>
        <dbReference type="EMBL" id="HEC07439.1"/>
    </source>
</evidence>
<name>A0A831RYP9_9GAMM</name>